<protein>
    <submittedName>
        <fullName evidence="1">Uncharacterized protein</fullName>
    </submittedName>
</protein>
<organism evidence="1 2">
    <name type="scientific">Brachionus plicatilis</name>
    <name type="common">Marine rotifer</name>
    <name type="synonym">Brachionus muelleri</name>
    <dbReference type="NCBI Taxonomy" id="10195"/>
    <lineage>
        <taxon>Eukaryota</taxon>
        <taxon>Metazoa</taxon>
        <taxon>Spiralia</taxon>
        <taxon>Gnathifera</taxon>
        <taxon>Rotifera</taxon>
        <taxon>Eurotatoria</taxon>
        <taxon>Monogononta</taxon>
        <taxon>Pseudotrocha</taxon>
        <taxon>Ploima</taxon>
        <taxon>Brachionidae</taxon>
        <taxon>Brachionus</taxon>
    </lineage>
</organism>
<evidence type="ECO:0000313" key="2">
    <source>
        <dbReference type="Proteomes" id="UP000276133"/>
    </source>
</evidence>
<sequence>MYDSSRLVSFRGLQDLNQLFLVEIWYYPSIDQLLATFEPQILFFAHFNGRNAKMKANKNGIVNIILMFLTF</sequence>
<name>A0A3M7SXV1_BRAPC</name>
<gene>
    <name evidence="1" type="ORF">BpHYR1_018031</name>
</gene>
<evidence type="ECO:0000313" key="1">
    <source>
        <dbReference type="EMBL" id="RNA40515.1"/>
    </source>
</evidence>
<dbReference type="AlphaFoldDB" id="A0A3M7SXV1"/>
<comment type="caution">
    <text evidence="1">The sequence shown here is derived from an EMBL/GenBank/DDBJ whole genome shotgun (WGS) entry which is preliminary data.</text>
</comment>
<accession>A0A3M7SXV1</accession>
<dbReference type="EMBL" id="REGN01000638">
    <property type="protein sequence ID" value="RNA40515.1"/>
    <property type="molecule type" value="Genomic_DNA"/>
</dbReference>
<reference evidence="1 2" key="1">
    <citation type="journal article" date="2018" name="Sci. Rep.">
        <title>Genomic signatures of local adaptation to the degree of environmental predictability in rotifers.</title>
        <authorList>
            <person name="Franch-Gras L."/>
            <person name="Hahn C."/>
            <person name="Garcia-Roger E.M."/>
            <person name="Carmona M.J."/>
            <person name="Serra M."/>
            <person name="Gomez A."/>
        </authorList>
    </citation>
    <scope>NUCLEOTIDE SEQUENCE [LARGE SCALE GENOMIC DNA]</scope>
    <source>
        <strain evidence="1">HYR1</strain>
    </source>
</reference>
<keyword evidence="2" id="KW-1185">Reference proteome</keyword>
<dbReference type="Proteomes" id="UP000276133">
    <property type="component" value="Unassembled WGS sequence"/>
</dbReference>
<proteinExistence type="predicted"/>